<protein>
    <submittedName>
        <fullName evidence="2">Uncharacterized protein</fullName>
    </submittedName>
</protein>
<evidence type="ECO:0000313" key="2">
    <source>
        <dbReference type="EMBL" id="ABI79403.1"/>
    </source>
</evidence>
<proteinExistence type="predicted"/>
<sequence>MVALNLVEELEDHLGITASSSYAASEVIGLISRILRIEVPPDQLSVQARVRLDERNVALLQAQRGTLGNSDPHQRRRAIRAARYALAITHELRENWIRPASASTPNMSASVNASRASSGESQRGKQHKRSPQRKSKNVHRGSRSTNHAGRGVDAAGRHKGARTDDMQRDTFGLRAGEVERLRKNAREQLPAAAPASGAVHRNPRAGKAANGVGRVVSGGLPGTAKGH</sequence>
<name>Q06GA8_9NOCA</name>
<dbReference type="AlphaFoldDB" id="Q06GA8"/>
<reference evidence="2" key="1">
    <citation type="submission" date="2006-08" db="EMBL/GenBank/DDBJ databases">
        <title>The complete nucleotide sequence of Nocardia linear plasmid pNSL1.</title>
        <authorList>
            <person name="Zhu Y."/>
            <person name="Xu M."/>
            <person name="Qin Z."/>
        </authorList>
    </citation>
    <scope>NUCLEOTIDE SEQUENCE</scope>
    <source>
        <strain evidence="2">NS1</strain>
        <plasmid evidence="2">pNSL1</plasmid>
    </source>
</reference>
<organism evidence="2">
    <name type="scientific">Rhodococcus sp. NS1</name>
    <dbReference type="NCBI Taxonomy" id="402236"/>
    <lineage>
        <taxon>Bacteria</taxon>
        <taxon>Bacillati</taxon>
        <taxon>Actinomycetota</taxon>
        <taxon>Actinomycetes</taxon>
        <taxon>Mycobacteriales</taxon>
        <taxon>Nocardiaceae</taxon>
        <taxon>Rhodococcus</taxon>
    </lineage>
</organism>
<feature type="compositionally biased region" description="Basic residues" evidence="1">
    <location>
        <begin position="124"/>
        <end position="142"/>
    </location>
</feature>
<evidence type="ECO:0000256" key="1">
    <source>
        <dbReference type="SAM" id="MobiDB-lite"/>
    </source>
</evidence>
<gene>
    <name evidence="2" type="ORF">PNSL1.075</name>
</gene>
<feature type="region of interest" description="Disordered" evidence="1">
    <location>
        <begin position="189"/>
        <end position="227"/>
    </location>
</feature>
<feature type="region of interest" description="Disordered" evidence="1">
    <location>
        <begin position="102"/>
        <end position="173"/>
    </location>
</feature>
<dbReference type="RefSeq" id="WP_012477003.1">
    <property type="nucleotide sequence ID" value="NC_010850.1"/>
</dbReference>
<accession>Q06GA8</accession>
<keyword evidence="2" id="KW-0614">Plasmid</keyword>
<feature type="compositionally biased region" description="Polar residues" evidence="1">
    <location>
        <begin position="102"/>
        <end position="121"/>
    </location>
</feature>
<dbReference type="EMBL" id="DQ888171">
    <property type="protein sequence ID" value="ABI79403.1"/>
    <property type="molecule type" value="Genomic_DNA"/>
</dbReference>
<geneLocation type="plasmid" evidence="2">
    <name>pNSL1</name>
</geneLocation>